<gene>
    <name evidence="4" type="ORF">HGRIS_006485</name>
</gene>
<proteinExistence type="predicted"/>
<feature type="coiled-coil region" evidence="1">
    <location>
        <begin position="85"/>
        <end position="112"/>
    </location>
</feature>
<dbReference type="Proteomes" id="UP001556367">
    <property type="component" value="Unassembled WGS sequence"/>
</dbReference>
<evidence type="ECO:0000313" key="5">
    <source>
        <dbReference type="Proteomes" id="UP001556367"/>
    </source>
</evidence>
<dbReference type="InterPro" id="IPR008906">
    <property type="entry name" value="HATC_C_dom"/>
</dbReference>
<name>A0ABR3K0I7_9AGAR</name>
<feature type="region of interest" description="Disordered" evidence="2">
    <location>
        <begin position="50"/>
        <end position="84"/>
    </location>
</feature>
<dbReference type="SUPFAM" id="SSF53098">
    <property type="entry name" value="Ribonuclease H-like"/>
    <property type="match status" value="1"/>
</dbReference>
<accession>A0ABR3K0I7</accession>
<keyword evidence="1" id="KW-0175">Coiled coil</keyword>
<feature type="region of interest" description="Disordered" evidence="2">
    <location>
        <begin position="1"/>
        <end position="32"/>
    </location>
</feature>
<dbReference type="Pfam" id="PF05699">
    <property type="entry name" value="Dimer_Tnp_hAT"/>
    <property type="match status" value="1"/>
</dbReference>
<evidence type="ECO:0000256" key="1">
    <source>
        <dbReference type="SAM" id="Coils"/>
    </source>
</evidence>
<reference evidence="5" key="1">
    <citation type="submission" date="2024-06" db="EMBL/GenBank/DDBJ databases">
        <title>Multi-omics analyses provide insights into the biosynthesis of the anticancer antibiotic pleurotin in Hohenbuehelia grisea.</title>
        <authorList>
            <person name="Weaver J.A."/>
            <person name="Alberti F."/>
        </authorList>
    </citation>
    <scope>NUCLEOTIDE SEQUENCE [LARGE SCALE GENOMIC DNA]</scope>
    <source>
        <strain evidence="5">T-177</strain>
    </source>
</reference>
<protein>
    <recommendedName>
        <fullName evidence="3">HAT C-terminal dimerisation domain-containing protein</fullName>
    </recommendedName>
</protein>
<sequence length="255" mass="28107">MMKYQRARRLASPSPATQSTTPLLRHSSHSAAQAQALGYSRLQGINTTVRRSASLSSHSLSRPSPPAEGSVPAHPSPPVTPPSAAEHLAQEARDLAQDKQQVELEFARYKAKPLVQPTGVKNMCDLLRHWEVEEFDLPLLFRVAMDVLPAQASAVPCERVFSSSKETCSLRRNRLGAELLEALQCLKYAYRQDRLSFVDGLFAKEEDYQICGPVTAAARQELEARGATGELSDLLRNVNEPASDWDSMPVVQSEV</sequence>
<keyword evidence="5" id="KW-1185">Reference proteome</keyword>
<feature type="compositionally biased region" description="Low complexity" evidence="2">
    <location>
        <begin position="50"/>
        <end position="62"/>
    </location>
</feature>
<evidence type="ECO:0000313" key="4">
    <source>
        <dbReference type="EMBL" id="KAL0961546.1"/>
    </source>
</evidence>
<evidence type="ECO:0000259" key="3">
    <source>
        <dbReference type="Pfam" id="PF05699"/>
    </source>
</evidence>
<dbReference type="InterPro" id="IPR012337">
    <property type="entry name" value="RNaseH-like_sf"/>
</dbReference>
<evidence type="ECO:0000256" key="2">
    <source>
        <dbReference type="SAM" id="MobiDB-lite"/>
    </source>
</evidence>
<dbReference type="EMBL" id="JASNQZ010000001">
    <property type="protein sequence ID" value="KAL0961546.1"/>
    <property type="molecule type" value="Genomic_DNA"/>
</dbReference>
<feature type="domain" description="HAT C-terminal dimerisation" evidence="3">
    <location>
        <begin position="107"/>
        <end position="188"/>
    </location>
</feature>
<organism evidence="4 5">
    <name type="scientific">Hohenbuehelia grisea</name>
    <dbReference type="NCBI Taxonomy" id="104357"/>
    <lineage>
        <taxon>Eukaryota</taxon>
        <taxon>Fungi</taxon>
        <taxon>Dikarya</taxon>
        <taxon>Basidiomycota</taxon>
        <taxon>Agaricomycotina</taxon>
        <taxon>Agaricomycetes</taxon>
        <taxon>Agaricomycetidae</taxon>
        <taxon>Agaricales</taxon>
        <taxon>Pleurotineae</taxon>
        <taxon>Pleurotaceae</taxon>
        <taxon>Hohenbuehelia</taxon>
    </lineage>
</organism>
<comment type="caution">
    <text evidence="4">The sequence shown here is derived from an EMBL/GenBank/DDBJ whole genome shotgun (WGS) entry which is preliminary data.</text>
</comment>